<evidence type="ECO:0000259" key="3">
    <source>
        <dbReference type="Pfam" id="PF20497"/>
    </source>
</evidence>
<reference evidence="5" key="1">
    <citation type="journal article" date="2015" name="PLoS Genet.">
        <title>The dynamic genome and transcriptome of the human fungal pathogen Blastomyces and close relative Emmonsia.</title>
        <authorList>
            <person name="Munoz J.F."/>
            <person name="Gauthier G.M."/>
            <person name="Desjardins C.A."/>
            <person name="Gallo J.E."/>
            <person name="Holder J."/>
            <person name="Sullivan T.D."/>
            <person name="Marty A.J."/>
            <person name="Carmen J.C."/>
            <person name="Chen Z."/>
            <person name="Ding L."/>
            <person name="Gujja S."/>
            <person name="Magrini V."/>
            <person name="Misas E."/>
            <person name="Mitreva M."/>
            <person name="Priest M."/>
            <person name="Saif S."/>
            <person name="Whiston E.A."/>
            <person name="Young S."/>
            <person name="Zeng Q."/>
            <person name="Goldman W.E."/>
            <person name="Mardis E.R."/>
            <person name="Taylor J.W."/>
            <person name="McEwen J.G."/>
            <person name="Clay O.K."/>
            <person name="Klein B.S."/>
            <person name="Cuomo C.A."/>
        </authorList>
    </citation>
    <scope>NUCLEOTIDE SEQUENCE [LARGE SCALE GENOMIC DNA]</scope>
    <source>
        <strain evidence="5">SLH14081</strain>
    </source>
</reference>
<dbReference type="Pfam" id="PF20497">
    <property type="entry name" value="SWI-SNF_Ssr4_C"/>
    <property type="match status" value="1"/>
</dbReference>
<dbReference type="RefSeq" id="XP_002626182.2">
    <property type="nucleotide sequence ID" value="XM_002626136.2"/>
</dbReference>
<feature type="compositionally biased region" description="Polar residues" evidence="1">
    <location>
        <begin position="226"/>
        <end position="241"/>
    </location>
</feature>
<accession>A0A179UHN7</accession>
<evidence type="ECO:0000313" key="4">
    <source>
        <dbReference type="EMBL" id="OAT07263.1"/>
    </source>
</evidence>
<dbReference type="Proteomes" id="UP000002038">
    <property type="component" value="Unassembled WGS sequence"/>
</dbReference>
<evidence type="ECO:0008006" key="6">
    <source>
        <dbReference type="Google" id="ProtNLM"/>
    </source>
</evidence>
<feature type="compositionally biased region" description="Polar residues" evidence="1">
    <location>
        <begin position="523"/>
        <end position="532"/>
    </location>
</feature>
<dbReference type="GeneID" id="8505617"/>
<evidence type="ECO:0000259" key="2">
    <source>
        <dbReference type="Pfam" id="PF08549"/>
    </source>
</evidence>
<dbReference type="AlphaFoldDB" id="A0A179UHN7"/>
<feature type="compositionally biased region" description="Low complexity" evidence="1">
    <location>
        <begin position="535"/>
        <end position="547"/>
    </location>
</feature>
<feature type="region of interest" description="Disordered" evidence="1">
    <location>
        <begin position="226"/>
        <end position="269"/>
    </location>
</feature>
<feature type="region of interest" description="Disordered" evidence="1">
    <location>
        <begin position="724"/>
        <end position="760"/>
    </location>
</feature>
<feature type="compositionally biased region" description="Low complexity" evidence="1">
    <location>
        <begin position="628"/>
        <end position="666"/>
    </location>
</feature>
<dbReference type="EMBL" id="GG657452">
    <property type="protein sequence ID" value="OAT07263.1"/>
    <property type="molecule type" value="Genomic_DNA"/>
</dbReference>
<feature type="compositionally biased region" description="Polar residues" evidence="1">
    <location>
        <begin position="559"/>
        <end position="571"/>
    </location>
</feature>
<feature type="domain" description="SWI/SNF and RSC complexes subunit Ssr4 N-terminal" evidence="2">
    <location>
        <begin position="12"/>
        <end position="224"/>
    </location>
</feature>
<dbReference type="KEGG" id="bgh:BDBG_03346"/>
<feature type="compositionally biased region" description="Polar residues" evidence="1">
    <location>
        <begin position="597"/>
        <end position="610"/>
    </location>
</feature>
<feature type="domain" description="SWI/SNF and RSC complexes subunit Ssr4 C-terminal" evidence="3">
    <location>
        <begin position="282"/>
        <end position="746"/>
    </location>
</feature>
<dbReference type="VEuPathDB" id="FungiDB:BDBG_03346"/>
<keyword evidence="5" id="KW-1185">Reference proteome</keyword>
<feature type="compositionally biased region" description="Low complexity" evidence="1">
    <location>
        <begin position="244"/>
        <end position="269"/>
    </location>
</feature>
<feature type="compositionally biased region" description="Basic and acidic residues" evidence="1">
    <location>
        <begin position="740"/>
        <end position="753"/>
    </location>
</feature>
<dbReference type="InterPro" id="IPR046464">
    <property type="entry name" value="SWI-SNF_Ssr4_C"/>
</dbReference>
<dbReference type="InterPro" id="IPR013859">
    <property type="entry name" value="Ssr4_N"/>
</dbReference>
<evidence type="ECO:0000256" key="1">
    <source>
        <dbReference type="SAM" id="MobiDB-lite"/>
    </source>
</evidence>
<protein>
    <recommendedName>
        <fullName evidence="6">DUF1750-domain-containing protein</fullName>
    </recommendedName>
</protein>
<evidence type="ECO:0000313" key="5">
    <source>
        <dbReference type="Proteomes" id="UP000002038"/>
    </source>
</evidence>
<gene>
    <name evidence="4" type="ORF">BDBG_03346</name>
</gene>
<proteinExistence type="predicted"/>
<dbReference type="Pfam" id="PF08549">
    <property type="entry name" value="SWI-SNF_Ssr4_N"/>
    <property type="match status" value="1"/>
</dbReference>
<dbReference type="OrthoDB" id="5321006at2759"/>
<name>A0A179UHN7_BLAGS</name>
<organism evidence="4 5">
    <name type="scientific">Blastomyces gilchristii (strain SLH14081)</name>
    <name type="common">Blastomyces dermatitidis</name>
    <dbReference type="NCBI Taxonomy" id="559298"/>
    <lineage>
        <taxon>Eukaryota</taxon>
        <taxon>Fungi</taxon>
        <taxon>Dikarya</taxon>
        <taxon>Ascomycota</taxon>
        <taxon>Pezizomycotina</taxon>
        <taxon>Eurotiomycetes</taxon>
        <taxon>Eurotiomycetidae</taxon>
        <taxon>Onygenales</taxon>
        <taxon>Ajellomycetaceae</taxon>
        <taxon>Blastomyces</taxon>
    </lineage>
</organism>
<feature type="region of interest" description="Disordered" evidence="1">
    <location>
        <begin position="511"/>
        <end position="683"/>
    </location>
</feature>
<sequence>MSRQSAAARMADPAGGVPQQLLPHMHLVSNYRYPVMNNLSHDTAVEYLISAPKVVRELQTVHWMFLDGPPDGTVMLVWQPLNHLGTTFASDGYVWADAELLYSTEIRGYNLELYLQRCGYHPPNEQIATHCRKRYRLTPTKNPNANVLPCDPSLWIIHYSKAPAGDHIPSNQIPATLQMQNILAQRRFLQSQGQLVRKDFMLHDRNSWPTINLPSQVGQQNFAQQGAPYTNPLLSRQQSGPFYQPQQGQNLPGPQSKQSRSSRTATAAAAMASAAAGDYSLEEEEVSTGDLLDTITPRDISKMRYRHHHEWMDEIFGSPYSVKQIMPVDLGLGRKGELESLTSGFFDAPTGPSLTQKELSAPRSTGKMEPGKAEDFTHAANRRISEITGEIEKMKQKHAKRLEKMKRITLLKEAELALRDAYIDPEDVGNEFWRVEGHLDISAREESPQIEYSDNRPKTRVDDIISNLEKTLGKSIVPVTEVSCIEEGGLQKRVAPPQIPSSAAVRDVDMGDAGISLPGQAADSAQQQPSGGTSAGPVPAPVTAPTARQTKDEKASTLPPATQTVSASGPSFPSEPSKPGASVDVEMGGIEVAKAHPTTTTAGGQVTGESMVNKEENAAPQDTSVNVAAAIEEPSTTTESTSAGAAATAAPILAQPPATTTTTPAAVSGADTPISGIQGLTPAANTDLGEASALETSNFDDATGFGNMDSAGDALAAYSEQNDELGMGDLDNSAFGEAFHASEAEREQPRDNENETGEIS</sequence>
<feature type="region of interest" description="Disordered" evidence="1">
    <location>
        <begin position="346"/>
        <end position="372"/>
    </location>
</feature>
<dbReference type="GO" id="GO:0006338">
    <property type="term" value="P:chromatin remodeling"/>
    <property type="evidence" value="ECO:0007669"/>
    <property type="project" value="InterPro"/>
</dbReference>